<dbReference type="EMBL" id="CP042997">
    <property type="protein sequence ID" value="QEH38420.1"/>
    <property type="molecule type" value="Genomic_DNA"/>
</dbReference>
<feature type="domain" description="Glycoside hydrolase 123 catalytic" evidence="1">
    <location>
        <begin position="214"/>
        <end position="542"/>
    </location>
</feature>
<organism evidence="2 3">
    <name type="scientific">Aquisphaera giovannonii</name>
    <dbReference type="NCBI Taxonomy" id="406548"/>
    <lineage>
        <taxon>Bacteria</taxon>
        <taxon>Pseudomonadati</taxon>
        <taxon>Planctomycetota</taxon>
        <taxon>Planctomycetia</taxon>
        <taxon>Isosphaerales</taxon>
        <taxon>Isosphaeraceae</taxon>
        <taxon>Aquisphaera</taxon>
    </lineage>
</organism>
<accession>A0A5B9WEV9</accession>
<dbReference type="KEGG" id="agv:OJF2_70210"/>
<name>A0A5B9WEV9_9BACT</name>
<dbReference type="RefSeq" id="WP_246196292.1">
    <property type="nucleotide sequence ID" value="NZ_CP042997.1"/>
</dbReference>
<sequence length="586" mass="66422">MRLRACGGPMIALAAVVFLDPDASRAGVPSASHRPAIRARIGKDGAEVAYWLEGSLRRVYPATTPGNASLSLTAPRAGRASFQVCVRNESIHPIGFDCAVVGADELKPRVRLVGLVPLPHFTPGTDPAELEGVEHGPGLVPDPLYPETKALLGPRETRSFWVSLMIPADARPGPRPVKVRVTPWGAADAGEMDANLNVAELVVGRRRDFPVIHWWRGEATWDYYQTGRFDERWWELTRAQLRDMWDHGSDVMPVPLLVARREPFRRPCQLLDVEETSPGTYRFDWTRTRRFLAMCREIGFREFEWSHLWIYWGAENPVRVYARKGDEFVMLWPPDIGGFSDTFLNFLDQFLPEFHAFLKAEGLLEHSYFHLSDEPGDGRHIENYRRARAILREKAPWMTGRIMDALSNIEYGRQGLTDIPIPMVNAAQAYIDAKIPHWVYYCCAPSGPWLNRFLDTPLVKVRMSGWLFHRLGAKGFLHWGFNYWHKMEREEIGDPFHDASNGSWPGIPFGDPFLIYPGEDGPIDSIRWEVFAESLQDMAVLQAAGVKPDDAILSDIRSYADFPKSEDWLRRAVDRVLLGPKAAAVP</sequence>
<reference evidence="2 3" key="1">
    <citation type="submission" date="2019-08" db="EMBL/GenBank/DDBJ databases">
        <title>Deep-cultivation of Planctomycetes and their phenomic and genomic characterization uncovers novel biology.</title>
        <authorList>
            <person name="Wiegand S."/>
            <person name="Jogler M."/>
            <person name="Boedeker C."/>
            <person name="Pinto D."/>
            <person name="Vollmers J."/>
            <person name="Rivas-Marin E."/>
            <person name="Kohn T."/>
            <person name="Peeters S.H."/>
            <person name="Heuer A."/>
            <person name="Rast P."/>
            <person name="Oberbeckmann S."/>
            <person name="Bunk B."/>
            <person name="Jeske O."/>
            <person name="Meyerdierks A."/>
            <person name="Storesund J.E."/>
            <person name="Kallscheuer N."/>
            <person name="Luecker S."/>
            <person name="Lage O.M."/>
            <person name="Pohl T."/>
            <person name="Merkel B.J."/>
            <person name="Hornburger P."/>
            <person name="Mueller R.-W."/>
            <person name="Bruemmer F."/>
            <person name="Labrenz M."/>
            <person name="Spormann A.M."/>
            <person name="Op den Camp H."/>
            <person name="Overmann J."/>
            <person name="Amann R."/>
            <person name="Jetten M.S.M."/>
            <person name="Mascher T."/>
            <person name="Medema M.H."/>
            <person name="Devos D.P."/>
            <person name="Kaster A.-K."/>
            <person name="Ovreas L."/>
            <person name="Rohde M."/>
            <person name="Galperin M.Y."/>
            <person name="Jogler C."/>
        </authorList>
    </citation>
    <scope>NUCLEOTIDE SEQUENCE [LARGE SCALE GENOMIC DNA]</scope>
    <source>
        <strain evidence="2 3">OJF2</strain>
    </source>
</reference>
<dbReference type="AlphaFoldDB" id="A0A5B9WEV9"/>
<evidence type="ECO:0000313" key="2">
    <source>
        <dbReference type="EMBL" id="QEH38420.1"/>
    </source>
</evidence>
<proteinExistence type="predicted"/>
<dbReference type="Pfam" id="PF13320">
    <property type="entry name" value="GH123_cat"/>
    <property type="match status" value="1"/>
</dbReference>
<evidence type="ECO:0000259" key="1">
    <source>
        <dbReference type="Pfam" id="PF13320"/>
    </source>
</evidence>
<protein>
    <recommendedName>
        <fullName evidence="1">Glycoside hydrolase 123 catalytic domain-containing protein</fullName>
    </recommendedName>
</protein>
<keyword evidence="3" id="KW-1185">Reference proteome</keyword>
<gene>
    <name evidence="2" type="ORF">OJF2_70210</name>
</gene>
<evidence type="ECO:0000313" key="3">
    <source>
        <dbReference type="Proteomes" id="UP000324233"/>
    </source>
</evidence>
<dbReference type="Proteomes" id="UP000324233">
    <property type="component" value="Chromosome"/>
</dbReference>
<dbReference type="InterPro" id="IPR025150">
    <property type="entry name" value="GH123_cat"/>
</dbReference>